<evidence type="ECO:0000259" key="10">
    <source>
        <dbReference type="Pfam" id="PF03061"/>
    </source>
</evidence>
<keyword evidence="8" id="KW-0804">Transcription</keyword>
<dbReference type="OMA" id="GIARGHH"/>
<dbReference type="GO" id="GO:0006633">
    <property type="term" value="P:fatty acid biosynthetic process"/>
    <property type="evidence" value="ECO:0007669"/>
    <property type="project" value="UniProtKB-KW"/>
</dbReference>
<dbReference type="Pfam" id="PF03061">
    <property type="entry name" value="4HBT"/>
    <property type="match status" value="1"/>
</dbReference>
<dbReference type="EMBL" id="QEIV01000009">
    <property type="protein sequence ID" value="PWZ99889.1"/>
    <property type="molecule type" value="Genomic_DNA"/>
</dbReference>
<evidence type="ECO:0000313" key="11">
    <source>
        <dbReference type="EMBL" id="EGQ4385717.1"/>
    </source>
</evidence>
<feature type="domain" description="Thioesterase" evidence="10">
    <location>
        <begin position="123"/>
        <end position="161"/>
    </location>
</feature>
<dbReference type="EMBL" id="QQPC01000030">
    <property type="protein sequence ID" value="REA82142.1"/>
    <property type="molecule type" value="Genomic_DNA"/>
</dbReference>
<keyword evidence="2" id="KW-0444">Lipid biosynthesis</keyword>
<dbReference type="NCBIfam" id="NF003359">
    <property type="entry name" value="PRK04424.1"/>
    <property type="match status" value="1"/>
</dbReference>
<dbReference type="STRING" id="937773.SPSINT_0937"/>
<dbReference type="EMBL" id="AAXKXX010000023">
    <property type="protein sequence ID" value="EGQ4385717.1"/>
    <property type="molecule type" value="Genomic_DNA"/>
</dbReference>
<dbReference type="GO" id="GO:0003677">
    <property type="term" value="F:DNA binding"/>
    <property type="evidence" value="ECO:0007669"/>
    <property type="project" value="UniProtKB-KW"/>
</dbReference>
<keyword evidence="9" id="KW-0175">Coiled coil</keyword>
<dbReference type="InterPro" id="IPR006683">
    <property type="entry name" value="Thioestr_dom"/>
</dbReference>
<evidence type="ECO:0000256" key="7">
    <source>
        <dbReference type="ARBA" id="ARBA00023160"/>
    </source>
</evidence>
<dbReference type="eggNOG" id="COG1349">
    <property type="taxonomic scope" value="Bacteria"/>
</dbReference>
<dbReference type="OrthoDB" id="1706183at2"/>
<evidence type="ECO:0000256" key="3">
    <source>
        <dbReference type="ARBA" id="ARBA00022832"/>
    </source>
</evidence>
<evidence type="ECO:0000256" key="5">
    <source>
        <dbReference type="ARBA" id="ARBA00023098"/>
    </source>
</evidence>
<dbReference type="Proteomes" id="UP000246351">
    <property type="component" value="Unassembled WGS sequence"/>
</dbReference>
<dbReference type="CDD" id="cd03440">
    <property type="entry name" value="hot_dog"/>
    <property type="match status" value="1"/>
</dbReference>
<dbReference type="EMBL" id="QEIT01000036">
    <property type="protein sequence ID" value="PWZ74506.1"/>
    <property type="molecule type" value="Genomic_DNA"/>
</dbReference>
<dbReference type="Gene3D" id="3.10.129.10">
    <property type="entry name" value="Hotdog Thioesterase"/>
    <property type="match status" value="1"/>
</dbReference>
<dbReference type="GO" id="GO:0045892">
    <property type="term" value="P:negative regulation of DNA-templated transcription"/>
    <property type="evidence" value="ECO:0007669"/>
    <property type="project" value="InterPro"/>
</dbReference>
<keyword evidence="1" id="KW-0678">Repressor</keyword>
<comment type="caution">
    <text evidence="14">The sequence shown here is derived from an EMBL/GenBank/DDBJ whole genome shotgun (WGS) entry which is preliminary data.</text>
</comment>
<evidence type="ECO:0000256" key="2">
    <source>
        <dbReference type="ARBA" id="ARBA00022516"/>
    </source>
</evidence>
<accession>A0A1B1P1F9</accession>
<dbReference type="Gene3D" id="1.10.10.10">
    <property type="entry name" value="Winged helix-like DNA-binding domain superfamily/Winged helix DNA-binding domain"/>
    <property type="match status" value="1"/>
</dbReference>
<evidence type="ECO:0000313" key="12">
    <source>
        <dbReference type="EMBL" id="PWZ74506.1"/>
    </source>
</evidence>
<gene>
    <name evidence="11" type="primary">fapR</name>
    <name evidence="12" type="ORF">DD902_08110</name>
    <name evidence="13" type="ORF">DD924_00135</name>
    <name evidence="14" type="ORF">DV961_05415</name>
    <name evidence="11" type="ORF">EGV54_11675</name>
</gene>
<dbReference type="Proteomes" id="UP000246800">
    <property type="component" value="Unassembled WGS sequence"/>
</dbReference>
<evidence type="ECO:0000256" key="4">
    <source>
        <dbReference type="ARBA" id="ARBA00023015"/>
    </source>
</evidence>
<sequence length="195" mass="22136">MVLNLGGDDVKKTKDERRTLIETTIQQNPFITDQALSDMFEVSIQTIRLDRSQLQIPELRERVKNVAKDQYQNISALEDQDIIGDIVSLEPNLSGKSIMTISKKDVFTRNAIARGHVLFAQANSLCVAIVKHASVLTKESHIHFVKPVQLGDVVVAEAEVQFHDDKYYEMSVTSFVAQEKVFEGLFKMYYISEDE</sequence>
<evidence type="ECO:0000256" key="8">
    <source>
        <dbReference type="ARBA" id="ARBA00023163"/>
    </source>
</evidence>
<evidence type="ECO:0000256" key="1">
    <source>
        <dbReference type="ARBA" id="ARBA00022491"/>
    </source>
</evidence>
<evidence type="ECO:0000313" key="16">
    <source>
        <dbReference type="Proteomes" id="UP000246800"/>
    </source>
</evidence>
<evidence type="ECO:0000256" key="9">
    <source>
        <dbReference type="SAM" id="Coils"/>
    </source>
</evidence>
<reference evidence="14" key="2">
    <citation type="journal article" date="2018" name="Vet. Microbiol.">
        <title>Methicillin-resistant staphylococci amongst veterinary personnel, personnel-owned pets, patients and the hospital environment of two small animal veterinary hospitals.</title>
        <authorList>
            <person name="Worthing K.A."/>
            <person name="Brown J."/>
            <person name="Gerber L."/>
            <person name="Abraham S."/>
            <person name="Trott D."/>
            <person name="Norris J.M."/>
        </authorList>
    </citation>
    <scope>NUCLEOTIDE SEQUENCE</scope>
    <source>
        <strain evidence="14">ST496-2</strain>
    </source>
</reference>
<evidence type="ECO:0000313" key="14">
    <source>
        <dbReference type="EMBL" id="REA82142.1"/>
    </source>
</evidence>
<dbReference type="InterPro" id="IPR029069">
    <property type="entry name" value="HotDog_dom_sf"/>
</dbReference>
<dbReference type="InterPro" id="IPR017275">
    <property type="entry name" value="Transcription_factor_FapR"/>
</dbReference>
<reference evidence="17" key="3">
    <citation type="journal article" date="2018" name="Vet. Microbiol.">
        <title>Molecular epidemiology of methicillin-resistant staphylococci amongst veterinary personnel, personnel-owned pets, patients and the hospital environment of two companion animal veterinary hospitals.</title>
        <authorList>
            <person name="Worthing K.A."/>
            <person name="Brown J."/>
            <person name="Gerber L."/>
            <person name="Abraham S."/>
            <person name="Trott D."/>
            <person name="Norris J.M."/>
        </authorList>
    </citation>
    <scope>NUCLEOTIDE SEQUENCE [LARGE SCALE GENOMIC DNA]</scope>
    <source>
        <strain evidence="17">ST496-2</strain>
    </source>
</reference>
<proteinExistence type="predicted"/>
<keyword evidence="7" id="KW-0275">Fatty acid biosynthesis</keyword>
<keyword evidence="18" id="KW-1185">Reference proteome</keyword>
<evidence type="ECO:0000256" key="6">
    <source>
        <dbReference type="ARBA" id="ARBA00023125"/>
    </source>
</evidence>
<organism evidence="14 17">
    <name type="scientific">Staphylococcus pseudintermedius</name>
    <dbReference type="NCBI Taxonomy" id="283734"/>
    <lineage>
        <taxon>Bacteria</taxon>
        <taxon>Bacillati</taxon>
        <taxon>Bacillota</taxon>
        <taxon>Bacilli</taxon>
        <taxon>Bacillales</taxon>
        <taxon>Staphylococcaceae</taxon>
        <taxon>Staphylococcus</taxon>
        <taxon>Staphylococcus intermedius group</taxon>
    </lineage>
</organism>
<keyword evidence="4" id="KW-0805">Transcription regulation</keyword>
<dbReference type="SUPFAM" id="SSF54637">
    <property type="entry name" value="Thioesterase/thiol ester dehydrase-isomerase"/>
    <property type="match status" value="1"/>
</dbReference>
<keyword evidence="5" id="KW-0443">Lipid metabolism</keyword>
<dbReference type="PIRSF" id="PIRSF037733">
    <property type="entry name" value="Transcription_factor_FapR"/>
    <property type="match status" value="1"/>
</dbReference>
<feature type="coiled-coil region" evidence="9">
    <location>
        <begin position="49"/>
        <end position="80"/>
    </location>
</feature>
<evidence type="ECO:0000313" key="13">
    <source>
        <dbReference type="EMBL" id="PWZ99889.1"/>
    </source>
</evidence>
<reference evidence="15 16" key="1">
    <citation type="journal article" date="2018" name="Vet. Microbiol.">
        <title>Clonal diversity and geographic distribution of methicillin-resistant Staphylococcus pseudintermedius from Australian animals: Discovery of novel sequence types.</title>
        <authorList>
            <person name="Worthing K.A."/>
            <person name="Abraham S."/>
            <person name="Coombs G.W."/>
            <person name="Pang S."/>
            <person name="Saputra S."/>
            <person name="Jordan D."/>
            <person name="Trott D.J."/>
            <person name="Norris J.M."/>
        </authorList>
    </citation>
    <scope>NUCLEOTIDE SEQUENCE [LARGE SCALE GENOMIC DNA]</scope>
    <source>
        <strain evidence="12 16">ST525 1</strain>
        <strain evidence="13 15">ST71 3</strain>
    </source>
</reference>
<dbReference type="Proteomes" id="UP000256409">
    <property type="component" value="Unassembled WGS sequence"/>
</dbReference>
<dbReference type="Proteomes" id="UP000600220">
    <property type="component" value="Unassembled WGS sequence"/>
</dbReference>
<name>A0A1B1P1F9_STAPS</name>
<evidence type="ECO:0000313" key="17">
    <source>
        <dbReference type="Proteomes" id="UP000256409"/>
    </source>
</evidence>
<dbReference type="GO" id="GO:0003700">
    <property type="term" value="F:DNA-binding transcription factor activity"/>
    <property type="evidence" value="ECO:0007669"/>
    <property type="project" value="InterPro"/>
</dbReference>
<dbReference type="GO" id="GO:0045717">
    <property type="term" value="P:negative regulation of fatty acid biosynthetic process"/>
    <property type="evidence" value="ECO:0007669"/>
    <property type="project" value="InterPro"/>
</dbReference>
<reference evidence="11 18" key="4">
    <citation type="submission" date="2018-11" db="EMBL/GenBank/DDBJ databases">
        <authorList>
            <consortium name="Veterinary Laboratory Investigation and Response Network"/>
        </authorList>
    </citation>
    <scope>NUCLEOTIDE SEQUENCE [LARGE SCALE GENOMIC DNA]</scope>
    <source>
        <strain evidence="11 18">SPSE-18-VL-LA-PA-Ryan-0021</strain>
    </source>
</reference>
<dbReference type="InterPro" id="IPR036388">
    <property type="entry name" value="WH-like_DNA-bd_sf"/>
</dbReference>
<evidence type="ECO:0000313" key="18">
    <source>
        <dbReference type="Proteomes" id="UP000600220"/>
    </source>
</evidence>
<evidence type="ECO:0000313" key="15">
    <source>
        <dbReference type="Proteomes" id="UP000246351"/>
    </source>
</evidence>
<dbReference type="AlphaFoldDB" id="A0A1B1P1F9"/>
<keyword evidence="6" id="KW-0238">DNA-binding</keyword>
<keyword evidence="3" id="KW-0276">Fatty acid metabolism</keyword>
<protein>
    <submittedName>
        <fullName evidence="14">Transcription factor FapR</fullName>
    </submittedName>
</protein>